<evidence type="ECO:0000313" key="3">
    <source>
        <dbReference type="EMBL" id="ODQ69291.1"/>
    </source>
</evidence>
<reference evidence="3 4" key="1">
    <citation type="journal article" date="2016" name="Proc. Natl. Acad. Sci. U.S.A.">
        <title>Comparative genomics of biotechnologically important yeasts.</title>
        <authorList>
            <person name="Riley R."/>
            <person name="Haridas S."/>
            <person name="Wolfe K.H."/>
            <person name="Lopes M.R."/>
            <person name="Hittinger C.T."/>
            <person name="Goeker M."/>
            <person name="Salamov A.A."/>
            <person name="Wisecaver J.H."/>
            <person name="Long T.M."/>
            <person name="Calvey C.H."/>
            <person name="Aerts A.L."/>
            <person name="Barry K.W."/>
            <person name="Choi C."/>
            <person name="Clum A."/>
            <person name="Coughlan A.Y."/>
            <person name="Deshpande S."/>
            <person name="Douglass A.P."/>
            <person name="Hanson S.J."/>
            <person name="Klenk H.-P."/>
            <person name="LaButti K.M."/>
            <person name="Lapidus A."/>
            <person name="Lindquist E.A."/>
            <person name="Lipzen A.M."/>
            <person name="Meier-Kolthoff J.P."/>
            <person name="Ohm R.A."/>
            <person name="Otillar R.P."/>
            <person name="Pangilinan J.L."/>
            <person name="Peng Y."/>
            <person name="Rokas A."/>
            <person name="Rosa C.A."/>
            <person name="Scheuner C."/>
            <person name="Sibirny A.A."/>
            <person name="Slot J.C."/>
            <person name="Stielow J.B."/>
            <person name="Sun H."/>
            <person name="Kurtzman C.P."/>
            <person name="Blackwell M."/>
            <person name="Grigoriev I.V."/>
            <person name="Jeffries T.W."/>
        </authorList>
    </citation>
    <scope>NUCLEOTIDE SEQUENCE [LARGE SCALE GENOMIC DNA]</scope>
    <source>
        <strain evidence="3 4">NRRL Y-11557</strain>
    </source>
</reference>
<evidence type="ECO:0000313" key="4">
    <source>
        <dbReference type="Proteomes" id="UP000094385"/>
    </source>
</evidence>
<dbReference type="OrthoDB" id="4093383at2759"/>
<evidence type="ECO:0000256" key="2">
    <source>
        <dbReference type="SAM" id="MobiDB-lite"/>
    </source>
</evidence>
<dbReference type="PANTHER" id="PTHR15885">
    <property type="entry name" value="COILED-COIL DOMAIN-CONTAINING PROTEIN 174"/>
    <property type="match status" value="1"/>
</dbReference>
<accession>A0A1E3PV59</accession>
<dbReference type="GO" id="GO:0005634">
    <property type="term" value="C:nucleus"/>
    <property type="evidence" value="ECO:0007669"/>
    <property type="project" value="TreeGrafter"/>
</dbReference>
<dbReference type="PANTHER" id="PTHR15885:SF1">
    <property type="entry name" value="COILED-COIL DOMAIN-CONTAINING PROTEIN 174"/>
    <property type="match status" value="1"/>
</dbReference>
<evidence type="ECO:0000256" key="1">
    <source>
        <dbReference type="ARBA" id="ARBA00023054"/>
    </source>
</evidence>
<dbReference type="Proteomes" id="UP000094385">
    <property type="component" value="Unassembled WGS sequence"/>
</dbReference>
<dbReference type="EMBL" id="KV454304">
    <property type="protein sequence ID" value="ODQ69291.1"/>
    <property type="molecule type" value="Genomic_DNA"/>
</dbReference>
<keyword evidence="1" id="KW-0175">Coiled coil</keyword>
<dbReference type="InterPro" id="IPR025066">
    <property type="entry name" value="CCDC174-like"/>
</dbReference>
<gene>
    <name evidence="3" type="ORF">LIPSTDRAFT_76065</name>
</gene>
<keyword evidence="4" id="KW-1185">Reference proteome</keyword>
<dbReference type="Pfam" id="PF13300">
    <property type="entry name" value="DUF4078"/>
    <property type="match status" value="1"/>
</dbReference>
<organism evidence="3 4">
    <name type="scientific">Lipomyces starkeyi NRRL Y-11557</name>
    <dbReference type="NCBI Taxonomy" id="675824"/>
    <lineage>
        <taxon>Eukaryota</taxon>
        <taxon>Fungi</taxon>
        <taxon>Dikarya</taxon>
        <taxon>Ascomycota</taxon>
        <taxon>Saccharomycotina</taxon>
        <taxon>Lipomycetes</taxon>
        <taxon>Lipomycetales</taxon>
        <taxon>Lipomycetaceae</taxon>
        <taxon>Lipomyces</taxon>
    </lineage>
</organism>
<proteinExistence type="predicted"/>
<feature type="region of interest" description="Disordered" evidence="2">
    <location>
        <begin position="49"/>
        <end position="79"/>
    </location>
</feature>
<name>A0A1E3PV59_LIPST</name>
<protein>
    <submittedName>
        <fullName evidence="3">Uncharacterized protein</fullName>
    </submittedName>
</protein>
<dbReference type="STRING" id="675824.A0A1E3PV59"/>
<sequence>MASHKTRLTEEYKYADAKKEKRLPISISSSSALGLSNELTILREKFDREKAAGGKTKHTPLSNNGTVRTLKGQDANKGVEARNARDLTRHAEEQIQKSDKYVTTALERKARQYEAIKKGRTDGMNLVESALDVDFMPHGVSESDSEEQGDDELVEYTDEFGRSRMVSKYLLAKLLSETDAKAHTPQNLIYGDVIQYNAFRGDEEAMRAILERDDTQDLMVHYDASKEIRTKGVGFYNFSKDENERNREMEGLKNMREETKRMLTKSREVRKDWTERRLERKRLIARARAEKDGEQWLQNLGIDQPGAISQ</sequence>
<dbReference type="AlphaFoldDB" id="A0A1E3PV59"/>